<feature type="domain" description="Peptidase M16 C-terminal" evidence="3">
    <location>
        <begin position="672"/>
        <end position="848"/>
    </location>
</feature>
<dbReference type="EMBL" id="JBHUFC010000025">
    <property type="protein sequence ID" value="MFD1789853.1"/>
    <property type="molecule type" value="Genomic_DNA"/>
</dbReference>
<dbReference type="Gene3D" id="3.30.830.10">
    <property type="entry name" value="Metalloenzyme, LuxS/M16 peptidase-like"/>
    <property type="match status" value="4"/>
</dbReference>
<reference evidence="5" key="1">
    <citation type="journal article" date="2019" name="Int. J. Syst. Evol. Microbiol.">
        <title>The Global Catalogue of Microorganisms (GCM) 10K type strain sequencing project: providing services to taxonomists for standard genome sequencing and annotation.</title>
        <authorList>
            <consortium name="The Broad Institute Genomics Platform"/>
            <consortium name="The Broad Institute Genome Sequencing Center for Infectious Disease"/>
            <person name="Wu L."/>
            <person name="Ma J."/>
        </authorList>
    </citation>
    <scope>NUCLEOTIDE SEQUENCE [LARGE SCALE GENOMIC DNA]</scope>
    <source>
        <strain evidence="5">Q85</strain>
    </source>
</reference>
<dbReference type="RefSeq" id="WP_380942138.1">
    <property type="nucleotide sequence ID" value="NZ_JBHUFC010000025.1"/>
</dbReference>
<evidence type="ECO:0000259" key="2">
    <source>
        <dbReference type="Pfam" id="PF00675"/>
    </source>
</evidence>
<dbReference type="PANTHER" id="PTHR11851:SF224">
    <property type="entry name" value="PROCESSING PROTEASE"/>
    <property type="match status" value="1"/>
</dbReference>
<evidence type="ECO:0000256" key="1">
    <source>
        <dbReference type="SAM" id="SignalP"/>
    </source>
</evidence>
<name>A0ABW4NIZ6_9SPHN</name>
<evidence type="ECO:0000313" key="5">
    <source>
        <dbReference type="Proteomes" id="UP001597283"/>
    </source>
</evidence>
<gene>
    <name evidence="4" type="ORF">ACFSC3_20035</name>
</gene>
<organism evidence="4 5">
    <name type="scientific">Sphingomonas floccifaciens</name>
    <dbReference type="NCBI Taxonomy" id="1844115"/>
    <lineage>
        <taxon>Bacteria</taxon>
        <taxon>Pseudomonadati</taxon>
        <taxon>Pseudomonadota</taxon>
        <taxon>Alphaproteobacteria</taxon>
        <taxon>Sphingomonadales</taxon>
        <taxon>Sphingomonadaceae</taxon>
        <taxon>Sphingomonas</taxon>
    </lineage>
</organism>
<evidence type="ECO:0000259" key="3">
    <source>
        <dbReference type="Pfam" id="PF05193"/>
    </source>
</evidence>
<feature type="signal peptide" evidence="1">
    <location>
        <begin position="1"/>
        <end position="22"/>
    </location>
</feature>
<dbReference type="InterPro" id="IPR007863">
    <property type="entry name" value="Peptidase_M16_C"/>
</dbReference>
<feature type="chain" id="PRO_5045379523" evidence="1">
    <location>
        <begin position="23"/>
        <end position="950"/>
    </location>
</feature>
<dbReference type="InterPro" id="IPR011249">
    <property type="entry name" value="Metalloenz_LuxS/M16"/>
</dbReference>
<accession>A0ABW4NIZ6</accession>
<dbReference type="SUPFAM" id="SSF63411">
    <property type="entry name" value="LuxS/MPP-like metallohydrolase"/>
    <property type="match status" value="4"/>
</dbReference>
<dbReference type="Proteomes" id="UP001597283">
    <property type="component" value="Unassembled WGS sequence"/>
</dbReference>
<sequence>MPLSPRPIVIAALLAGTMFAPAAAQQRAGAAATSIVVPPVAFTERTLANGLKVIAIRDTTTPNVTTQVWYDVGSKHDPQGRSGFAHLFEHILSRKTVNMPYNAINKLTEDVGGSRNASTWFDRTNYYEIVPAQYLETMLWTHAERMARPVVDEQVFETERNVVKEELRQRVLAPPYGRLRLIMDENSYDTLPMRRSGIGSLEQLDAATLGDARAFHEAFYGPDTATLIVSGNFDPRQLDALVDRYFAAIPRRANPIPLKVTATEAPRTKPRTVTAYAPNVPLAMIASSWRIPGSASPDLAALEVLDAVLSGGQNSRLYRALVRDSQIASSVGVQLQDVEDGGFFAPSVTLASGRTVTEAEPALAAQIARVRDEPVSATELAEAKNEILASALRERETFDGRAFAIGEALVRTGDPRALDRRLALVGKVTAADVQRVARQYLKPEARVDVRYLDEKQRPAGAADAWANPTPMPTWASVPAATRAPLALAPEASRQAPPQPGTALPVTPPVIAESRLANGMGVVAARTGSVPVATMAVVLKGGSATDPQGRAGLAAMLADLATQGTTTRSAEQIAAQVEALGARIDAQAGADGTIVSVTGPVATLAQAGAVLADVVRNASVPAAEVERRRRQTLDALSVAMKNPGALAGAALQAVSYGTAPYGMIPTAASVTAISRDDLTAAHARWWRPELATVVVTGGIDPAAARQLSDRLFGDWRATGATPALPTARAGQPGKPRLVVIDMPGAGQAAIAAGVRGLDRADPRWFDLQVANAVLGAGSNGRLFQEIRVKRALSYGAYSAVSARADDGLLTATTQTKNESAADVVQIFLNEFDRLGREPLDAATVDKRKTFLAGGLSRAAETSRGLGVTIAGLIHQGLSPAEAARLTSRIDAVDAAGASAAAKASVAGANANIVVVGDARQFVDKLRAIRPDLELIRADAVDLSTPTLVAAK</sequence>
<dbReference type="Pfam" id="PF05193">
    <property type="entry name" value="Peptidase_M16_C"/>
    <property type="match status" value="2"/>
</dbReference>
<feature type="domain" description="Peptidase M16 C-terminal" evidence="3">
    <location>
        <begin position="208"/>
        <end position="386"/>
    </location>
</feature>
<comment type="caution">
    <text evidence="4">The sequence shown here is derived from an EMBL/GenBank/DDBJ whole genome shotgun (WGS) entry which is preliminary data.</text>
</comment>
<feature type="domain" description="Peptidase M16 N-terminal" evidence="2">
    <location>
        <begin position="522"/>
        <end position="655"/>
    </location>
</feature>
<proteinExistence type="predicted"/>
<dbReference type="InterPro" id="IPR050361">
    <property type="entry name" value="MPP/UQCRC_Complex"/>
</dbReference>
<dbReference type="PANTHER" id="PTHR11851">
    <property type="entry name" value="METALLOPROTEASE"/>
    <property type="match status" value="1"/>
</dbReference>
<dbReference type="InterPro" id="IPR011765">
    <property type="entry name" value="Pept_M16_N"/>
</dbReference>
<keyword evidence="1" id="KW-0732">Signal</keyword>
<feature type="domain" description="Peptidase M16 N-terminal" evidence="2">
    <location>
        <begin position="53"/>
        <end position="169"/>
    </location>
</feature>
<keyword evidence="5" id="KW-1185">Reference proteome</keyword>
<evidence type="ECO:0000313" key="4">
    <source>
        <dbReference type="EMBL" id="MFD1789853.1"/>
    </source>
</evidence>
<dbReference type="Pfam" id="PF00675">
    <property type="entry name" value="Peptidase_M16"/>
    <property type="match status" value="2"/>
</dbReference>
<protein>
    <submittedName>
        <fullName evidence="4">M16 family metallopeptidase</fullName>
    </submittedName>
</protein>